<gene>
    <name evidence="2" type="ORF">SAMN05660349_01128</name>
</gene>
<dbReference type="Proteomes" id="UP000190852">
    <property type="component" value="Unassembled WGS sequence"/>
</dbReference>
<dbReference type="EMBL" id="FUYQ01000006">
    <property type="protein sequence ID" value="SKB43310.1"/>
    <property type="molecule type" value="Genomic_DNA"/>
</dbReference>
<keyword evidence="3" id="KW-1185">Reference proteome</keyword>
<keyword evidence="1" id="KW-0812">Transmembrane</keyword>
<dbReference type="RefSeq" id="WP_079682776.1">
    <property type="nucleotide sequence ID" value="NZ_FUYQ01000006.1"/>
</dbReference>
<keyword evidence="1" id="KW-0472">Membrane</keyword>
<keyword evidence="1" id="KW-1133">Transmembrane helix</keyword>
<accession>A0A1T5B8K3</accession>
<reference evidence="3" key="1">
    <citation type="submission" date="2017-02" db="EMBL/GenBank/DDBJ databases">
        <authorList>
            <person name="Varghese N."/>
            <person name="Submissions S."/>
        </authorList>
    </citation>
    <scope>NUCLEOTIDE SEQUENCE [LARGE SCALE GENOMIC DNA]</scope>
    <source>
        <strain evidence="3">DSM 24967</strain>
    </source>
</reference>
<organism evidence="2 3">
    <name type="scientific">Parabacteroides chartae</name>
    <dbReference type="NCBI Taxonomy" id="1037355"/>
    <lineage>
        <taxon>Bacteria</taxon>
        <taxon>Pseudomonadati</taxon>
        <taxon>Bacteroidota</taxon>
        <taxon>Bacteroidia</taxon>
        <taxon>Bacteroidales</taxon>
        <taxon>Tannerellaceae</taxon>
        <taxon>Parabacteroides</taxon>
    </lineage>
</organism>
<sequence>MNEILYLVLFIFGILNLILFFKIWGMTNDVDEIKGVISSFKVSDLKKAEVETLLGNYETAYKIYYKCFIMEVLNLLQKSESNPTYYDRYYGITVTKYQKYLNALEGNYSIDFEKYNSKDKVKKLIIKN</sequence>
<protein>
    <submittedName>
        <fullName evidence="2">Uncharacterized protein</fullName>
    </submittedName>
</protein>
<evidence type="ECO:0000256" key="1">
    <source>
        <dbReference type="SAM" id="Phobius"/>
    </source>
</evidence>
<evidence type="ECO:0000313" key="2">
    <source>
        <dbReference type="EMBL" id="SKB43310.1"/>
    </source>
</evidence>
<evidence type="ECO:0000313" key="3">
    <source>
        <dbReference type="Proteomes" id="UP000190852"/>
    </source>
</evidence>
<feature type="transmembrane region" description="Helical" evidence="1">
    <location>
        <begin position="6"/>
        <end position="24"/>
    </location>
</feature>
<proteinExistence type="predicted"/>
<dbReference type="AlphaFoldDB" id="A0A1T5B8K3"/>
<name>A0A1T5B8K3_9BACT</name>